<dbReference type="Pfam" id="PF03595">
    <property type="entry name" value="SLAC1"/>
    <property type="match status" value="1"/>
</dbReference>
<dbReference type="PANTHER" id="PTHR31686">
    <property type="match status" value="1"/>
</dbReference>
<comment type="subcellular location">
    <subcellularLocation>
        <location evidence="1">Cell membrane</location>
        <topology evidence="1">Multi-pass membrane protein</topology>
    </subcellularLocation>
</comment>
<gene>
    <name evidence="10" type="primary">SSU1</name>
    <name evidence="10" type="ORF">CcaverHIS019_0108410</name>
</gene>
<proteinExistence type="inferred from homology"/>
<dbReference type="KEGG" id="ccac:CcaHIS019_0108410"/>
<dbReference type="Gene3D" id="1.50.10.150">
    <property type="entry name" value="Voltage-dependent anion channel"/>
    <property type="match status" value="1"/>
</dbReference>
<keyword evidence="7 9" id="KW-0472">Membrane</keyword>
<evidence type="ECO:0000256" key="8">
    <source>
        <dbReference type="SAM" id="MobiDB-lite"/>
    </source>
</evidence>
<evidence type="ECO:0000256" key="9">
    <source>
        <dbReference type="SAM" id="Phobius"/>
    </source>
</evidence>
<dbReference type="EMBL" id="AP028212">
    <property type="protein sequence ID" value="BEI88123.1"/>
    <property type="molecule type" value="Genomic_DNA"/>
</dbReference>
<feature type="transmembrane region" description="Helical" evidence="9">
    <location>
        <begin position="208"/>
        <end position="230"/>
    </location>
</feature>
<feature type="transmembrane region" description="Helical" evidence="9">
    <location>
        <begin position="30"/>
        <end position="52"/>
    </location>
</feature>
<feature type="region of interest" description="Disordered" evidence="8">
    <location>
        <begin position="1"/>
        <end position="21"/>
    </location>
</feature>
<dbReference type="InterPro" id="IPR038665">
    <property type="entry name" value="Voltage-dep_anion_channel_sf"/>
</dbReference>
<comment type="similarity">
    <text evidence="2">Belongs to the tellurite-resistance/dicarboxylate transporter (TDT) family.</text>
</comment>
<organism evidence="10 11">
    <name type="scientific">Cutaneotrichosporon cavernicola</name>
    <dbReference type="NCBI Taxonomy" id="279322"/>
    <lineage>
        <taxon>Eukaryota</taxon>
        <taxon>Fungi</taxon>
        <taxon>Dikarya</taxon>
        <taxon>Basidiomycota</taxon>
        <taxon>Agaricomycotina</taxon>
        <taxon>Tremellomycetes</taxon>
        <taxon>Trichosporonales</taxon>
        <taxon>Trichosporonaceae</taxon>
        <taxon>Cutaneotrichosporon</taxon>
    </lineage>
</organism>
<feature type="transmembrane region" description="Helical" evidence="9">
    <location>
        <begin position="173"/>
        <end position="196"/>
    </location>
</feature>
<dbReference type="GO" id="GO:0000319">
    <property type="term" value="F:sulfite transmembrane transporter activity"/>
    <property type="evidence" value="ECO:0007669"/>
    <property type="project" value="TreeGrafter"/>
</dbReference>
<evidence type="ECO:0000313" key="10">
    <source>
        <dbReference type="EMBL" id="BEI88123.1"/>
    </source>
</evidence>
<feature type="compositionally biased region" description="Low complexity" evidence="8">
    <location>
        <begin position="1"/>
        <end position="16"/>
    </location>
</feature>
<evidence type="ECO:0000313" key="11">
    <source>
        <dbReference type="Proteomes" id="UP001233271"/>
    </source>
</evidence>
<feature type="transmembrane region" description="Helical" evidence="9">
    <location>
        <begin position="242"/>
        <end position="267"/>
    </location>
</feature>
<feature type="transmembrane region" description="Helical" evidence="9">
    <location>
        <begin position="294"/>
        <end position="315"/>
    </location>
</feature>
<dbReference type="InterPro" id="IPR004695">
    <property type="entry name" value="SLAC1/Mae1/Ssu1/TehA"/>
</dbReference>
<reference evidence="10" key="1">
    <citation type="journal article" date="2023" name="BMC Genomics">
        <title>Chromosome-level genome assemblies of Cutaneotrichosporon spp. (Trichosporonales, Basidiomycota) reveal imbalanced evolution between nucleotide sequences and chromosome synteny.</title>
        <authorList>
            <person name="Kobayashi Y."/>
            <person name="Kayamori A."/>
            <person name="Aoki K."/>
            <person name="Shiwa Y."/>
            <person name="Matsutani M."/>
            <person name="Fujita N."/>
            <person name="Sugita T."/>
            <person name="Iwasaki W."/>
            <person name="Tanaka N."/>
            <person name="Takashima M."/>
        </authorList>
    </citation>
    <scope>NUCLEOTIDE SEQUENCE</scope>
    <source>
        <strain evidence="10">HIS019</strain>
    </source>
</reference>
<evidence type="ECO:0000256" key="3">
    <source>
        <dbReference type="ARBA" id="ARBA00022448"/>
    </source>
</evidence>
<evidence type="ECO:0008006" key="12">
    <source>
        <dbReference type="Google" id="ProtNLM"/>
    </source>
</evidence>
<evidence type="ECO:0000256" key="2">
    <source>
        <dbReference type="ARBA" id="ARBA00008566"/>
    </source>
</evidence>
<protein>
    <recommendedName>
        <fullName evidence="12">Sulfite efflux pump SSU1</fullName>
    </recommendedName>
</protein>
<keyword evidence="4" id="KW-1003">Cell membrane</keyword>
<keyword evidence="11" id="KW-1185">Reference proteome</keyword>
<sequence length="431" mass="46744">MFRTMSTSTSSSSTSTETHRRAPRRWLENAALHTPPAFFAMTMGTGITSILLYNFPYRARWLEYAGTVVFALNVALFVLLFLATVARYAIWPVWGTVARHKVAGMFWGCMPMGLATVVNMICFVCVPAWGVRWAYTAYGLWWADVLFSIASNLGMLWMIFTRHEHTISTLAPTWLLPIVATVVAAASGGVVAQALAPFNPSLARGTLYVSWIVWGTGVPIALMVIALLIYRFAAGGPPAPGALASVFLPLGPCGQGSFGITTLGVVARSLAEKYATPMVPVSSSESMLRIADGIYASCILTGLILWGLALAWYVLAVAMFAEGVRRDPALLSVGKFTVGLWALTFPIGVWASASIVLAAELDSPAMRVIAAFVSAQVILHWFYVGTMTLWKMVRGELFNAPELEGMDVLKRWEQVARDIEAGYGKEADGHA</sequence>
<feature type="transmembrane region" description="Helical" evidence="9">
    <location>
        <begin position="64"/>
        <end position="90"/>
    </location>
</feature>
<dbReference type="Proteomes" id="UP001233271">
    <property type="component" value="Chromosome 1"/>
</dbReference>
<feature type="transmembrane region" description="Helical" evidence="9">
    <location>
        <begin position="102"/>
        <end position="129"/>
    </location>
</feature>
<dbReference type="GeneID" id="85491994"/>
<dbReference type="GO" id="GO:0005886">
    <property type="term" value="C:plasma membrane"/>
    <property type="evidence" value="ECO:0007669"/>
    <property type="project" value="UniProtKB-SubCell"/>
</dbReference>
<keyword evidence="3" id="KW-0813">Transport</keyword>
<dbReference type="PANTHER" id="PTHR31686:SF1">
    <property type="entry name" value="SULFITE EFFLUX PUMP SSU1"/>
    <property type="match status" value="1"/>
</dbReference>
<evidence type="ECO:0000256" key="4">
    <source>
        <dbReference type="ARBA" id="ARBA00022475"/>
    </source>
</evidence>
<evidence type="ECO:0000256" key="6">
    <source>
        <dbReference type="ARBA" id="ARBA00022989"/>
    </source>
</evidence>
<dbReference type="CDD" id="cd09318">
    <property type="entry name" value="TDT_SSU1"/>
    <property type="match status" value="1"/>
</dbReference>
<evidence type="ECO:0000256" key="7">
    <source>
        <dbReference type="ARBA" id="ARBA00023136"/>
    </source>
</evidence>
<keyword evidence="5 9" id="KW-0812">Transmembrane</keyword>
<dbReference type="FunFam" id="1.50.10.150:FF:000004">
    <property type="entry name" value="Malic acid transporter"/>
    <property type="match status" value="1"/>
</dbReference>
<dbReference type="RefSeq" id="XP_060453389.1">
    <property type="nucleotide sequence ID" value="XM_060604144.1"/>
</dbReference>
<feature type="transmembrane region" description="Helical" evidence="9">
    <location>
        <begin position="336"/>
        <end position="359"/>
    </location>
</feature>
<feature type="transmembrane region" description="Helical" evidence="9">
    <location>
        <begin position="365"/>
        <end position="384"/>
    </location>
</feature>
<dbReference type="AlphaFoldDB" id="A0AA48IE11"/>
<feature type="transmembrane region" description="Helical" evidence="9">
    <location>
        <begin position="141"/>
        <end position="161"/>
    </location>
</feature>
<accession>A0AA48IE11</accession>
<evidence type="ECO:0000256" key="5">
    <source>
        <dbReference type="ARBA" id="ARBA00022692"/>
    </source>
</evidence>
<keyword evidence="6 9" id="KW-1133">Transmembrane helix</keyword>
<name>A0AA48IE11_9TREE</name>
<evidence type="ECO:0000256" key="1">
    <source>
        <dbReference type="ARBA" id="ARBA00004651"/>
    </source>
</evidence>
<dbReference type="InterPro" id="IPR051629">
    <property type="entry name" value="Sulfite_efflux_TDT"/>
</dbReference>